<dbReference type="PANTHER" id="PTHR46246:SF1">
    <property type="entry name" value="GUANOSINE-3',5'-BIS(DIPHOSPHATE) 3'-PYROPHOSPHOHYDROLASE MESH1"/>
    <property type="match status" value="1"/>
</dbReference>
<keyword evidence="2" id="KW-1185">Reference proteome</keyword>
<dbReference type="Pfam" id="PF13328">
    <property type="entry name" value="HD_4"/>
    <property type="match status" value="1"/>
</dbReference>
<name>A0ABS7NPU2_9NOCA</name>
<accession>A0ABS7NPU2</accession>
<dbReference type="Gene3D" id="1.10.3210.10">
    <property type="entry name" value="Hypothetical protein af1432"/>
    <property type="match status" value="1"/>
</dbReference>
<dbReference type="InterPro" id="IPR052194">
    <property type="entry name" value="MESH1"/>
</dbReference>
<gene>
    <name evidence="1" type="ORF">HQ605_04160</name>
</gene>
<proteinExistence type="predicted"/>
<evidence type="ECO:0000313" key="1">
    <source>
        <dbReference type="EMBL" id="MBY6320011.1"/>
    </source>
</evidence>
<dbReference type="EMBL" id="JABUKG010000003">
    <property type="protein sequence ID" value="MBY6320011.1"/>
    <property type="molecule type" value="Genomic_DNA"/>
</dbReference>
<dbReference type="SUPFAM" id="SSF109604">
    <property type="entry name" value="HD-domain/PDEase-like"/>
    <property type="match status" value="1"/>
</dbReference>
<sequence length="245" mass="26824">MTTSTPSTPTSTHELLLTALRATALKDMDPSLLLHAIDIEADARGIDRTDLDHALAVASYAHLEQRRTQRGDQVADPYITHPSRNTLRLLRYGCTDQAVLVATALHDVVEDQPDRVVSLLGGSDAAPDALRRHFGDDVADLVAAVTNPQRDPARDKAEQYAEHVTAAIADRRVFLVKLTDFVDNAGSLKYLADDARRLKLAAKYAPLVPIFVRAADDHRHELGLPPEGLSAIENHLHSIAEQTRS</sequence>
<organism evidence="1 2">
    <name type="scientific">Rhodococcoides kroppenstedtii</name>
    <dbReference type="NCBI Taxonomy" id="293050"/>
    <lineage>
        <taxon>Bacteria</taxon>
        <taxon>Bacillati</taxon>
        <taxon>Actinomycetota</taxon>
        <taxon>Actinomycetes</taxon>
        <taxon>Mycobacteriales</taxon>
        <taxon>Nocardiaceae</taxon>
        <taxon>Rhodococcoides</taxon>
    </lineage>
</organism>
<dbReference type="PANTHER" id="PTHR46246">
    <property type="entry name" value="GUANOSINE-3',5'-BIS(DIPHOSPHATE) 3'-PYROPHOSPHOHYDROLASE MESH1"/>
    <property type="match status" value="1"/>
</dbReference>
<evidence type="ECO:0000313" key="2">
    <source>
        <dbReference type="Proteomes" id="UP001520140"/>
    </source>
</evidence>
<reference evidence="1 2" key="1">
    <citation type="submission" date="2020-06" db="EMBL/GenBank/DDBJ databases">
        <title>Taxonomy, biology and ecology of Rhodococcus bacteria occurring in California pistachio and other woody hosts as revealed by genome sequence analyses.</title>
        <authorList>
            <person name="Gai Y."/>
            <person name="Riely B."/>
        </authorList>
    </citation>
    <scope>NUCLEOTIDE SEQUENCE [LARGE SCALE GENOMIC DNA]</scope>
    <source>
        <strain evidence="1 2">BP-284</strain>
    </source>
</reference>
<comment type="caution">
    <text evidence="1">The sequence shown here is derived from an EMBL/GenBank/DDBJ whole genome shotgun (WGS) entry which is preliminary data.</text>
</comment>
<protein>
    <submittedName>
        <fullName evidence="1">HD domain-containing protein</fullName>
    </submittedName>
</protein>
<dbReference type="RefSeq" id="WP_068099795.1">
    <property type="nucleotide sequence ID" value="NZ_JABUKE010000010.1"/>
</dbReference>
<dbReference type="Proteomes" id="UP001520140">
    <property type="component" value="Unassembled WGS sequence"/>
</dbReference>